<feature type="domain" description="Spore germination protein N-terminal" evidence="9">
    <location>
        <begin position="22"/>
        <end position="192"/>
    </location>
</feature>
<evidence type="ECO:0000256" key="2">
    <source>
        <dbReference type="ARBA" id="ARBA00007886"/>
    </source>
</evidence>
<keyword evidence="5" id="KW-0472">Membrane</keyword>
<dbReference type="EMBL" id="LCZJ02000019">
    <property type="protein sequence ID" value="KTD86779.1"/>
    <property type="molecule type" value="Genomic_DNA"/>
</dbReference>
<comment type="caution">
    <text evidence="10">The sequence shown here is derived from an EMBL/GenBank/DDBJ whole genome shotgun (WGS) entry which is preliminary data.</text>
</comment>
<dbReference type="InterPro" id="IPR046953">
    <property type="entry name" value="Spore_GerAC-like_C"/>
</dbReference>
<evidence type="ECO:0000259" key="8">
    <source>
        <dbReference type="Pfam" id="PF05504"/>
    </source>
</evidence>
<feature type="domain" description="Spore germination GerAC-like C-terminal" evidence="8">
    <location>
        <begin position="203"/>
        <end position="360"/>
    </location>
</feature>
<accession>A0A0W1AZV5</accession>
<evidence type="ECO:0000256" key="6">
    <source>
        <dbReference type="ARBA" id="ARBA00023139"/>
    </source>
</evidence>
<organism evidence="10 11">
    <name type="scientific">Paenibacillus etheri</name>
    <dbReference type="NCBI Taxonomy" id="1306852"/>
    <lineage>
        <taxon>Bacteria</taxon>
        <taxon>Bacillati</taxon>
        <taxon>Bacillota</taxon>
        <taxon>Bacilli</taxon>
        <taxon>Bacillales</taxon>
        <taxon>Paenibacillaceae</taxon>
        <taxon>Paenibacillus</taxon>
    </lineage>
</organism>
<keyword evidence="4" id="KW-0732">Signal</keyword>
<dbReference type="InterPro" id="IPR008844">
    <property type="entry name" value="Spore_GerAC-like"/>
</dbReference>
<dbReference type="InterPro" id="IPR038501">
    <property type="entry name" value="Spore_GerAC_C_sf"/>
</dbReference>
<comment type="subcellular location">
    <subcellularLocation>
        <location evidence="1">Membrane</location>
        <topology evidence="1">Lipid-anchor</topology>
    </subcellularLocation>
</comment>
<dbReference type="Gene3D" id="3.30.300.210">
    <property type="entry name" value="Nutrient germinant receptor protein C, domain 3"/>
    <property type="match status" value="1"/>
</dbReference>
<dbReference type="PANTHER" id="PTHR35789:SF1">
    <property type="entry name" value="SPORE GERMINATION PROTEIN B3"/>
    <property type="match status" value="1"/>
</dbReference>
<dbReference type="GO" id="GO:0009847">
    <property type="term" value="P:spore germination"/>
    <property type="evidence" value="ECO:0007669"/>
    <property type="project" value="InterPro"/>
</dbReference>
<protein>
    <submittedName>
        <fullName evidence="10">Uncharacterized protein</fullName>
    </submittedName>
</protein>
<keyword evidence="11" id="KW-1185">Reference proteome</keyword>
<dbReference type="Pfam" id="PF05504">
    <property type="entry name" value="Spore_GerAC"/>
    <property type="match status" value="1"/>
</dbReference>
<evidence type="ECO:0000256" key="3">
    <source>
        <dbReference type="ARBA" id="ARBA00022544"/>
    </source>
</evidence>
<dbReference type="Proteomes" id="UP000054709">
    <property type="component" value="Unassembled WGS sequence"/>
</dbReference>
<evidence type="ECO:0000313" key="11">
    <source>
        <dbReference type="Proteomes" id="UP000054709"/>
    </source>
</evidence>
<dbReference type="PANTHER" id="PTHR35789">
    <property type="entry name" value="SPORE GERMINATION PROTEIN B3"/>
    <property type="match status" value="1"/>
</dbReference>
<sequence length="363" mass="41455">MKTIYLLVLCFTMAIQSGCAFKDIDKRIFVIAIGVDKSDDINNPYRVTLKLALPTQKLDPSVNNTQIISENSKTITGAIGRITAKTSKDLNYGLLEACVLGESIVNENINEPLNWLSRRFDIPMEGMVALGKPNAETVLKMKPRSENYSGNALFLSLSESGSISSFTVPEHLYDFYRRTTEKGVDPYLPVIETENEVYKIDTAALLDKQKLKVILTPDETRVFKELLQSYPHFEITTKMVDQPFVLTIEQLKSRYTIYTHNKNKPIIHVTVQMRGIVEEFVNQLYEENWTKFEKHVEQEEKTKISSLLKKLQKNGIDPFGFGLLYRATRHEGDKEWEQWQSIYPEAIFDVNVKVSILGTGAIK</sequence>
<evidence type="ECO:0000259" key="9">
    <source>
        <dbReference type="Pfam" id="PF25198"/>
    </source>
</evidence>
<keyword evidence="6" id="KW-0564">Palmitate</keyword>
<evidence type="ECO:0000256" key="5">
    <source>
        <dbReference type="ARBA" id="ARBA00023136"/>
    </source>
</evidence>
<comment type="similarity">
    <text evidence="2">Belongs to the GerABKC lipoprotein family.</text>
</comment>
<evidence type="ECO:0000313" key="10">
    <source>
        <dbReference type="EMBL" id="KTD86779.1"/>
    </source>
</evidence>
<name>A0A0W1AZV5_9BACL</name>
<gene>
    <name evidence="10" type="ORF">UQ64_15175</name>
</gene>
<evidence type="ECO:0000256" key="1">
    <source>
        <dbReference type="ARBA" id="ARBA00004635"/>
    </source>
</evidence>
<dbReference type="InterPro" id="IPR057336">
    <property type="entry name" value="GerAC_N"/>
</dbReference>
<dbReference type="NCBIfam" id="TIGR02887">
    <property type="entry name" value="spore_ger_x_C"/>
    <property type="match status" value="1"/>
</dbReference>
<keyword evidence="3" id="KW-0309">Germination</keyword>
<evidence type="ECO:0000256" key="7">
    <source>
        <dbReference type="ARBA" id="ARBA00023288"/>
    </source>
</evidence>
<proteinExistence type="inferred from homology"/>
<dbReference type="Pfam" id="PF25198">
    <property type="entry name" value="Spore_GerAC_N"/>
    <property type="match status" value="1"/>
</dbReference>
<dbReference type="AlphaFoldDB" id="A0A0W1AZV5"/>
<evidence type="ECO:0000256" key="4">
    <source>
        <dbReference type="ARBA" id="ARBA00022729"/>
    </source>
</evidence>
<reference evidence="10 11" key="1">
    <citation type="journal article" date="2015" name="Int. Biodeterior. Biodegradation">
        <title>Physiological and genetic screening methods for the isolation of methyl tert-butyl ether-degrading bacteria for bioremediation purposes.</title>
        <authorList>
            <person name="Guisado I.M."/>
            <person name="Purswani J."/>
            <person name="Gonzalez Lopez J."/>
            <person name="Pozo C."/>
        </authorList>
    </citation>
    <scope>NUCLEOTIDE SEQUENCE [LARGE SCALE GENOMIC DNA]</scope>
    <source>
        <strain evidence="10 11">SH7</strain>
    </source>
</reference>
<keyword evidence="7" id="KW-0449">Lipoprotein</keyword>
<dbReference type="GO" id="GO:0016020">
    <property type="term" value="C:membrane"/>
    <property type="evidence" value="ECO:0007669"/>
    <property type="project" value="UniProtKB-SubCell"/>
</dbReference>